<comment type="caution">
    <text evidence="2">The sequence shown here is derived from an EMBL/GenBank/DDBJ whole genome shotgun (WGS) entry which is preliminary data.</text>
</comment>
<evidence type="ECO:0000313" key="3">
    <source>
        <dbReference type="Proteomes" id="UP000280955"/>
    </source>
</evidence>
<gene>
    <name evidence="2" type="ORF">BDD30_2972</name>
</gene>
<dbReference type="EMBL" id="RBLJ01000003">
    <property type="protein sequence ID" value="RKS58134.1"/>
    <property type="molecule type" value="Genomic_DNA"/>
</dbReference>
<dbReference type="NCBIfam" id="TIGR03071">
    <property type="entry name" value="couple_hipA"/>
    <property type="match status" value="1"/>
</dbReference>
<dbReference type="InterPro" id="IPR017508">
    <property type="entry name" value="HipA_N1"/>
</dbReference>
<accession>A0ABX9SM86</accession>
<organism evidence="2 3">
    <name type="scientific">Photorhabdus asymbiotica</name>
    <dbReference type="NCBI Taxonomy" id="291112"/>
    <lineage>
        <taxon>Bacteria</taxon>
        <taxon>Pseudomonadati</taxon>
        <taxon>Pseudomonadota</taxon>
        <taxon>Gammaproteobacteria</taxon>
        <taxon>Enterobacterales</taxon>
        <taxon>Morganellaceae</taxon>
        <taxon>Photorhabdus</taxon>
    </lineage>
</organism>
<name>A0ABX9SM86_9GAMM</name>
<dbReference type="Pfam" id="PF13657">
    <property type="entry name" value="Couple_hipA"/>
    <property type="match status" value="1"/>
</dbReference>
<evidence type="ECO:0000259" key="1">
    <source>
        <dbReference type="Pfam" id="PF13657"/>
    </source>
</evidence>
<proteinExistence type="predicted"/>
<protein>
    <submittedName>
        <fullName evidence="2">HipA-like protein</fullName>
    </submittedName>
</protein>
<dbReference type="Proteomes" id="UP000280955">
    <property type="component" value="Unassembled WGS sequence"/>
</dbReference>
<feature type="domain" description="HipA N-terminal subdomain 1" evidence="1">
    <location>
        <begin position="5"/>
        <end position="55"/>
    </location>
</feature>
<evidence type="ECO:0000313" key="2">
    <source>
        <dbReference type="EMBL" id="RKS58134.1"/>
    </source>
</evidence>
<keyword evidence="3" id="KW-1185">Reference proteome</keyword>
<reference evidence="2 3" key="1">
    <citation type="submission" date="2018-10" db="EMBL/GenBank/DDBJ databases">
        <title>Genomic Encyclopedia of Archaeal and Bacterial Type Strains, Phase II (KMG-II): from individual species to whole genera.</title>
        <authorList>
            <person name="Goeker M."/>
        </authorList>
    </citation>
    <scope>NUCLEOTIDE SEQUENCE [LARGE SCALE GENOMIC DNA]</scope>
    <source>
        <strain evidence="2 3">DSM 15149</strain>
    </source>
</reference>
<sequence>MNKLVVALNGTIVGLLEKSAGGAMLFTYHESWLSRPGARAISLSLPLQKDSSDNRDRCYRILN</sequence>
<dbReference type="RefSeq" id="WP_012776627.1">
    <property type="nucleotide sequence ID" value="NC_012962.1"/>
</dbReference>